<reference evidence="22" key="1">
    <citation type="journal article" date="2019" name="Int. J. Syst. Evol. Microbiol.">
        <title>The Global Catalogue of Microorganisms (GCM) 10K type strain sequencing project: providing services to taxonomists for standard genome sequencing and annotation.</title>
        <authorList>
            <consortium name="The Broad Institute Genomics Platform"/>
            <consortium name="The Broad Institute Genome Sequencing Center for Infectious Disease"/>
            <person name="Wu L."/>
            <person name="Ma J."/>
        </authorList>
    </citation>
    <scope>NUCLEOTIDE SEQUENCE [LARGE SCALE GENOMIC DNA]</scope>
    <source>
        <strain evidence="22">CCUG 53903</strain>
    </source>
</reference>
<keyword evidence="12 17" id="KW-0067">ATP-binding</keyword>
<comment type="catalytic activity">
    <reaction evidence="16 17">
        <text>N(6)-carboxybiotinyl-L-lysyl-[protein] + acetyl-CoA = N(6)-biotinyl-L-lysyl-[protein] + malonyl-CoA</text>
        <dbReference type="Rhea" id="RHEA:54728"/>
        <dbReference type="Rhea" id="RHEA-COMP:10505"/>
        <dbReference type="Rhea" id="RHEA-COMP:10506"/>
        <dbReference type="ChEBI" id="CHEBI:57288"/>
        <dbReference type="ChEBI" id="CHEBI:57384"/>
        <dbReference type="ChEBI" id="CHEBI:83144"/>
        <dbReference type="ChEBI" id="CHEBI:83145"/>
        <dbReference type="EC" id="2.1.3.15"/>
    </reaction>
</comment>
<name>A0ABW1CUB2_9ACTN</name>
<dbReference type="InterPro" id="IPR011763">
    <property type="entry name" value="COA_CT_C"/>
</dbReference>
<evidence type="ECO:0000256" key="8">
    <source>
        <dbReference type="ARBA" id="ARBA00022679"/>
    </source>
</evidence>
<evidence type="ECO:0000256" key="1">
    <source>
        <dbReference type="ARBA" id="ARBA00004496"/>
    </source>
</evidence>
<keyword evidence="14 17" id="KW-0275">Fatty acid biosynthesis</keyword>
<feature type="domain" description="CoA carboxyltransferase C-terminal" evidence="20">
    <location>
        <begin position="268"/>
        <end position="522"/>
    </location>
</feature>
<evidence type="ECO:0000313" key="22">
    <source>
        <dbReference type="Proteomes" id="UP001596058"/>
    </source>
</evidence>
<keyword evidence="7 17" id="KW-0444">Lipid biosynthesis</keyword>
<comment type="pathway">
    <text evidence="2 17">Lipid metabolism; malonyl-CoA biosynthesis; malonyl-CoA from acetyl-CoA: step 1/1.</text>
</comment>
<evidence type="ECO:0000256" key="14">
    <source>
        <dbReference type="ARBA" id="ARBA00023160"/>
    </source>
</evidence>
<keyword evidence="13 17" id="KW-0443">Lipid metabolism</keyword>
<evidence type="ECO:0000256" key="10">
    <source>
        <dbReference type="ARBA" id="ARBA00022771"/>
    </source>
</evidence>
<evidence type="ECO:0000256" key="4">
    <source>
        <dbReference type="ARBA" id="ARBA00010284"/>
    </source>
</evidence>
<dbReference type="HAMAP" id="MF_00823">
    <property type="entry name" value="AcetylCoA_CT_alpha"/>
    <property type="match status" value="1"/>
</dbReference>
<comment type="function">
    <text evidence="15 18">Component of the acetyl coenzyme A carboxylase (ACC) complex. Biotin carboxylase (BC) catalyzes the carboxylation of biotin on its carrier protein (BCCP) and then the CO(2) group is transferred by the transcarboxylase to acetyl-CoA to form malonyl-CoA.</text>
</comment>
<gene>
    <name evidence="18" type="primary">accD</name>
    <name evidence="17" type="synonym">accA</name>
    <name evidence="21" type="ORF">ACFPZ3_28890</name>
</gene>
<dbReference type="Proteomes" id="UP001596058">
    <property type="component" value="Unassembled WGS sequence"/>
</dbReference>
<keyword evidence="18" id="KW-0862">Zinc</keyword>
<protein>
    <recommendedName>
        <fullName evidence="17 18">Multifunctional fusion protein</fullName>
    </recommendedName>
    <domain>
        <recommendedName>
            <fullName evidence="17">Acetyl-coenzyme A carboxylase carboxyl transferase subunit alpha</fullName>
            <shortName evidence="17">ACCase subunit alpha</shortName>
            <shortName evidence="17">Acetyl-CoA carboxylase carboxyltransferase subunit alpha</shortName>
            <ecNumber evidence="17">2.1.3.15</ecNumber>
        </recommendedName>
    </domain>
    <domain>
        <recommendedName>
            <fullName evidence="18">Acetyl-coenzyme A carboxylase carboxyl transferase subunit beta</fullName>
            <shortName evidence="18">ACCase subunit beta</shortName>
            <shortName evidence="18">Acetyl-CoA carboxylase carboxyltransferase subunit beta</shortName>
        </recommendedName>
    </domain>
</protein>
<evidence type="ECO:0000256" key="6">
    <source>
        <dbReference type="ARBA" id="ARBA00022490"/>
    </source>
</evidence>
<dbReference type="PANTHER" id="PTHR42853">
    <property type="entry name" value="ACETYL-COENZYME A CARBOXYLASE CARBOXYL TRANSFERASE SUBUNIT ALPHA"/>
    <property type="match status" value="1"/>
</dbReference>
<keyword evidence="21" id="KW-0436">Ligase</keyword>
<comment type="caution">
    <text evidence="21">The sequence shown here is derived from an EMBL/GenBank/DDBJ whole genome shotgun (WGS) entry which is preliminary data.</text>
</comment>
<dbReference type="PROSITE" id="PS50980">
    <property type="entry name" value="COA_CT_NTER"/>
    <property type="match status" value="1"/>
</dbReference>
<evidence type="ECO:0000256" key="18">
    <source>
        <dbReference type="HAMAP-Rule" id="MF_01395"/>
    </source>
</evidence>
<comment type="similarity">
    <text evidence="4">In the N-terminal section; belongs to the AccD/PCCB family.</text>
</comment>
<dbReference type="PROSITE" id="PS50989">
    <property type="entry name" value="COA_CT_CTER"/>
    <property type="match status" value="1"/>
</dbReference>
<evidence type="ECO:0000256" key="11">
    <source>
        <dbReference type="ARBA" id="ARBA00022832"/>
    </source>
</evidence>
<comment type="similarity">
    <text evidence="3">In the C-terminal section; belongs to the AccA family.</text>
</comment>
<keyword evidence="9 17" id="KW-0547">Nucleotide-binding</keyword>
<sequence length="546" mass="56729">MSVEAEVRAGNWERCAGCGSTVYGPRLERAQRVCPDCGHHHRIGAADRLRLLLDPGSFKPLTYRAGPDDPLDFAGYREQLARARRRTGRPDAVCVGLAAIGGHRVIVAAMDFGFMGGSMGTAVGEAVTAAAEEALALRVPLVVVAASGGARMQEGALSLMQLAKTARAMRLLRQAGVLSVCVLTDPTFGGVTASFATLADVLVAERGSRIGFAGPRVIAAATREPLPEGFQSAGDLFARGLVDLVESREAVRPLLTRLLALLGPAPAPQHRPVDGVAPAPAAGGDPWETLRLARDIARPTTLDHIHRICDDFVELHGDRAYGDDPAVVGGVGSLGGTGVMLIGHQKGHDTAELVARNFGMPQPEGYRKAVRLMALADRLGLPVVTFVDTQGAAPGVGPEQRGQAWAVAESIAAMSELGVPVVAAVTGEGGSGGALALAVANRVLMLENACYSVISPESCSTILYGDPSRGREMAAALRVGACELVRLGVADTIVPEPPGGAQADGAEASALLGAAVQAALSELRGLTPDELRRQRHDRFRRLGAAS</sequence>
<accession>A0ABW1CUB2</accession>
<comment type="cofactor">
    <cofactor evidence="18">
        <name>Zn(2+)</name>
        <dbReference type="ChEBI" id="CHEBI:29105"/>
    </cofactor>
    <text evidence="18">Binds 1 zinc ion per subunit.</text>
</comment>
<feature type="binding site" evidence="18">
    <location>
        <position position="18"/>
    </location>
    <ligand>
        <name>Zn(2+)</name>
        <dbReference type="ChEBI" id="CHEBI:29105"/>
    </ligand>
</feature>
<evidence type="ECO:0000256" key="7">
    <source>
        <dbReference type="ARBA" id="ARBA00022516"/>
    </source>
</evidence>
<dbReference type="NCBIfam" id="NF041504">
    <property type="entry name" value="AccA_sub"/>
    <property type="match status" value="1"/>
</dbReference>
<evidence type="ECO:0000256" key="15">
    <source>
        <dbReference type="ARBA" id="ARBA00025280"/>
    </source>
</evidence>
<dbReference type="HAMAP" id="MF_01395">
    <property type="entry name" value="AcetylCoA_CT_beta"/>
    <property type="match status" value="1"/>
</dbReference>
<dbReference type="Gene3D" id="3.90.226.10">
    <property type="entry name" value="2-enoyl-CoA Hydratase, Chain A, domain 1"/>
    <property type="match status" value="2"/>
</dbReference>
<dbReference type="PRINTS" id="PR01069">
    <property type="entry name" value="ACCCTRFRASEA"/>
</dbReference>
<dbReference type="SUPFAM" id="SSF52096">
    <property type="entry name" value="ClpP/crotonase"/>
    <property type="match status" value="2"/>
</dbReference>
<feature type="binding site" evidence="18">
    <location>
        <position position="15"/>
    </location>
    <ligand>
        <name>Zn(2+)</name>
        <dbReference type="ChEBI" id="CHEBI:29105"/>
    </ligand>
</feature>
<comment type="function">
    <text evidence="17">Component of the acetyl coenzyme A carboxylase (ACC) complex. First, biotin carboxylase catalyzes the carboxylation of biotin on its carrier protein (BCCP) and then the CO(2) group is transferred by the carboxyltransferase to acetyl-CoA to form malonyl-CoA.</text>
</comment>
<feature type="binding site" evidence="18">
    <location>
        <position position="34"/>
    </location>
    <ligand>
        <name>Zn(2+)</name>
        <dbReference type="ChEBI" id="CHEBI:29105"/>
    </ligand>
</feature>
<proteinExistence type="inferred from homology"/>
<dbReference type="PANTHER" id="PTHR42853:SF3">
    <property type="entry name" value="ACETYL-COENZYME A CARBOXYLASE CARBOXYL TRANSFERASE SUBUNIT ALPHA, CHLOROPLASTIC"/>
    <property type="match status" value="1"/>
</dbReference>
<evidence type="ECO:0000256" key="12">
    <source>
        <dbReference type="ARBA" id="ARBA00022840"/>
    </source>
</evidence>
<evidence type="ECO:0000256" key="9">
    <source>
        <dbReference type="ARBA" id="ARBA00022741"/>
    </source>
</evidence>
<keyword evidence="6 17" id="KW-0963">Cytoplasm</keyword>
<dbReference type="InterPro" id="IPR000438">
    <property type="entry name" value="Acetyl_CoA_COase_Trfase_b_su"/>
</dbReference>
<evidence type="ECO:0000256" key="13">
    <source>
        <dbReference type="ARBA" id="ARBA00023098"/>
    </source>
</evidence>
<feature type="domain" description="CoA carboxyltransferase N-terminal" evidence="19">
    <location>
        <begin position="11"/>
        <end position="277"/>
    </location>
</feature>
<dbReference type="InterPro" id="IPR001095">
    <property type="entry name" value="Acetyl_CoA_COase_a_su"/>
</dbReference>
<feature type="zinc finger region" description="C4-type" evidence="18">
    <location>
        <begin position="15"/>
        <end position="37"/>
    </location>
</feature>
<dbReference type="InterPro" id="IPR029045">
    <property type="entry name" value="ClpP/crotonase-like_dom_sf"/>
</dbReference>
<comment type="similarity">
    <text evidence="18">Belongs to the AccD/PCCB family.</text>
</comment>
<keyword evidence="22" id="KW-1185">Reference proteome</keyword>
<keyword evidence="10 18" id="KW-0863">Zinc-finger</keyword>
<dbReference type="Pfam" id="PF03255">
    <property type="entry name" value="ACCA"/>
    <property type="match status" value="1"/>
</dbReference>
<evidence type="ECO:0000313" key="21">
    <source>
        <dbReference type="EMBL" id="MFC5827898.1"/>
    </source>
</evidence>
<organism evidence="21 22">
    <name type="scientific">Nonomuraea insulae</name>
    <dbReference type="NCBI Taxonomy" id="1616787"/>
    <lineage>
        <taxon>Bacteria</taxon>
        <taxon>Bacillati</taxon>
        <taxon>Actinomycetota</taxon>
        <taxon>Actinomycetes</taxon>
        <taxon>Streptosporangiales</taxon>
        <taxon>Streptosporangiaceae</taxon>
        <taxon>Nonomuraea</taxon>
    </lineage>
</organism>
<dbReference type="NCBIfam" id="TIGR00513">
    <property type="entry name" value="accA"/>
    <property type="match status" value="1"/>
</dbReference>
<dbReference type="InterPro" id="IPR011762">
    <property type="entry name" value="COA_CT_N"/>
</dbReference>
<evidence type="ECO:0000256" key="3">
    <source>
        <dbReference type="ARBA" id="ARBA00006276"/>
    </source>
</evidence>
<comment type="subcellular location">
    <subcellularLocation>
        <location evidence="1 17">Cytoplasm</location>
    </subcellularLocation>
</comment>
<evidence type="ECO:0000259" key="19">
    <source>
        <dbReference type="PROSITE" id="PS50980"/>
    </source>
</evidence>
<comment type="similarity">
    <text evidence="17">Belongs to the AccA family.</text>
</comment>
<evidence type="ECO:0000256" key="17">
    <source>
        <dbReference type="HAMAP-Rule" id="MF_00823"/>
    </source>
</evidence>
<keyword evidence="8 17" id="KW-0808">Transferase</keyword>
<evidence type="ECO:0000259" key="20">
    <source>
        <dbReference type="PROSITE" id="PS50989"/>
    </source>
</evidence>
<dbReference type="EC" id="2.1.3.15" evidence="17"/>
<evidence type="ECO:0000256" key="16">
    <source>
        <dbReference type="ARBA" id="ARBA00049152"/>
    </source>
</evidence>
<dbReference type="RefSeq" id="WP_379517398.1">
    <property type="nucleotide sequence ID" value="NZ_JBHSPA010000031.1"/>
</dbReference>
<evidence type="ECO:0000256" key="2">
    <source>
        <dbReference type="ARBA" id="ARBA00004956"/>
    </source>
</evidence>
<keyword evidence="18" id="KW-0479">Metal-binding</keyword>
<comment type="subunit">
    <text evidence="17">Acetyl-CoA carboxylase is a heterohexamer composed of biotin carboxyl carrier protein (AccB), biotin carboxylase (AccC) and two subunits each of ACCase subunit alpha (AccA) and ACCase subunit beta (AccD).</text>
</comment>
<dbReference type="GO" id="GO:0003989">
    <property type="term" value="F:acetyl-CoA carboxylase activity"/>
    <property type="evidence" value="ECO:0007669"/>
    <property type="project" value="UniProtKB-EC"/>
</dbReference>
<feature type="binding site" evidence="18">
    <location>
        <position position="37"/>
    </location>
    <ligand>
        <name>Zn(2+)</name>
        <dbReference type="ChEBI" id="CHEBI:29105"/>
    </ligand>
</feature>
<evidence type="ECO:0000256" key="5">
    <source>
        <dbReference type="ARBA" id="ARBA00011664"/>
    </source>
</evidence>
<dbReference type="NCBIfam" id="NF004344">
    <property type="entry name" value="PRK05724.1"/>
    <property type="match status" value="1"/>
</dbReference>
<dbReference type="EMBL" id="JBHSPA010000031">
    <property type="protein sequence ID" value="MFC5827898.1"/>
    <property type="molecule type" value="Genomic_DNA"/>
</dbReference>
<keyword evidence="11 17" id="KW-0276">Fatty acid metabolism</keyword>
<comment type="subunit">
    <text evidence="5">Acetyl-CoA carboxylase is a heterotetramer composed of biotin carboxyl carrier protein (AccB), biotin carboxylase (AccC) and two subunits of ACCase subunit beta/alpha.</text>
</comment>